<keyword evidence="1" id="KW-1133">Transmembrane helix</keyword>
<feature type="transmembrane region" description="Helical" evidence="1">
    <location>
        <begin position="130"/>
        <end position="147"/>
    </location>
</feature>
<feature type="transmembrane region" description="Helical" evidence="1">
    <location>
        <begin position="67"/>
        <end position="92"/>
    </location>
</feature>
<feature type="transmembrane region" description="Helical" evidence="1">
    <location>
        <begin position="34"/>
        <end position="55"/>
    </location>
</feature>
<dbReference type="EMBL" id="JASNVK010000005">
    <property type="protein sequence ID" value="MDK4300432.1"/>
    <property type="molecule type" value="Genomic_DNA"/>
</dbReference>
<dbReference type="PANTHER" id="PTHR34821">
    <property type="entry name" value="INNER MEMBRANE PROTEIN YDCZ"/>
    <property type="match status" value="1"/>
</dbReference>
<dbReference type="RefSeq" id="WP_026167791.1">
    <property type="nucleotide sequence ID" value="NZ_CABIYR010000003.1"/>
</dbReference>
<reference evidence="3 5" key="1">
    <citation type="submission" date="2023-05" db="EMBL/GenBank/DDBJ databases">
        <title>Metabolic capabilities are highly conserved among human nasal-associated Corynebacterium species in pangenomic analyses.</title>
        <authorList>
            <person name="Tran T.H."/>
            <person name="Roberts A.Q."/>
            <person name="Escapa I.F."/>
            <person name="Gao W."/>
            <person name="Conlan S."/>
            <person name="Kong H."/>
            <person name="Segre J.A."/>
            <person name="Kelly M.S."/>
            <person name="Lemon K.P."/>
        </authorList>
    </citation>
    <scope>NUCLEOTIDE SEQUENCE</scope>
    <source>
        <strain evidence="3">KPL2654</strain>
        <strain evidence="2 5">KPL2811</strain>
    </source>
</reference>
<dbReference type="PANTHER" id="PTHR34821:SF2">
    <property type="entry name" value="INNER MEMBRANE PROTEIN YDCZ"/>
    <property type="match status" value="1"/>
</dbReference>
<keyword evidence="5" id="KW-1185">Reference proteome</keyword>
<feature type="transmembrane region" description="Helical" evidence="1">
    <location>
        <begin position="233"/>
        <end position="266"/>
    </location>
</feature>
<accession>A0AAP4BYS7</accession>
<evidence type="ECO:0000313" key="5">
    <source>
        <dbReference type="Proteomes" id="UP001243856"/>
    </source>
</evidence>
<evidence type="ECO:0000313" key="2">
    <source>
        <dbReference type="EMBL" id="MDK4300432.1"/>
    </source>
</evidence>
<keyword evidence="1" id="KW-0812">Transmembrane</keyword>
<feature type="transmembrane region" description="Helical" evidence="1">
    <location>
        <begin position="98"/>
        <end position="118"/>
    </location>
</feature>
<dbReference type="GO" id="GO:0005886">
    <property type="term" value="C:plasma membrane"/>
    <property type="evidence" value="ECO:0007669"/>
    <property type="project" value="TreeGrafter"/>
</dbReference>
<evidence type="ECO:0000313" key="4">
    <source>
        <dbReference type="Proteomes" id="UP001226160"/>
    </source>
</evidence>
<dbReference type="Proteomes" id="UP001226160">
    <property type="component" value="Unassembled WGS sequence"/>
</dbReference>
<dbReference type="EMBL" id="JASNVP010000003">
    <property type="protein sequence ID" value="MDK4325697.1"/>
    <property type="molecule type" value="Genomic_DNA"/>
</dbReference>
<dbReference type="AlphaFoldDB" id="A0AAP4BYS7"/>
<name>A0AAP4BYS7_9CORY</name>
<evidence type="ECO:0000256" key="1">
    <source>
        <dbReference type="SAM" id="Phobius"/>
    </source>
</evidence>
<protein>
    <submittedName>
        <fullName evidence="3">DMT family transporter</fullName>
    </submittedName>
</protein>
<sequence>MLSLPGAIGVGAIVPVQTAVNTRLRADVRDPVVTALYSFLVGTVSLLPVAWVLTGQPLPEFSSLADAPLWLFLGGPLGVLFIVGNILLFPQIGSVHTVIMPIVGQMLMGLLIDHFGLFGYDVLSISPLRLFGALIVLGATAVVLDIGRGRLWEGHAQGLAAWVWRGFGVAIGMGSATQTAVNGRLGAIIGSPIHAGLLSLAVGVAVLFILSLVLPGRSRVFRPIPAGPWWKWLGGVLGAFFVVGGALFAPILGTGLMVIAALSGTITAGQLLETRGWIGAPKRRLTVRRVCGLVGIFLGVVVVRMN</sequence>
<comment type="caution">
    <text evidence="3">The sequence shown here is derived from an EMBL/GenBank/DDBJ whole genome shotgun (WGS) entry which is preliminary data.</text>
</comment>
<feature type="transmembrane region" description="Helical" evidence="1">
    <location>
        <begin position="193"/>
        <end position="213"/>
    </location>
</feature>
<dbReference type="GeneID" id="64189299"/>
<proteinExistence type="predicted"/>
<organism evidence="3 4">
    <name type="scientific">Corynebacterium propinquum</name>
    <dbReference type="NCBI Taxonomy" id="43769"/>
    <lineage>
        <taxon>Bacteria</taxon>
        <taxon>Bacillati</taxon>
        <taxon>Actinomycetota</taxon>
        <taxon>Actinomycetes</taxon>
        <taxon>Mycobacteriales</taxon>
        <taxon>Corynebacteriaceae</taxon>
        <taxon>Corynebacterium</taxon>
    </lineage>
</organism>
<dbReference type="Proteomes" id="UP001243856">
    <property type="component" value="Unassembled WGS sequence"/>
</dbReference>
<evidence type="ECO:0000313" key="3">
    <source>
        <dbReference type="EMBL" id="MDK4325697.1"/>
    </source>
</evidence>
<dbReference type="Pfam" id="PF04657">
    <property type="entry name" value="DMT_YdcZ"/>
    <property type="match status" value="2"/>
</dbReference>
<gene>
    <name evidence="2" type="ORF">QPX45_04070</name>
    <name evidence="3" type="ORF">QPX54_04095</name>
</gene>
<dbReference type="InterPro" id="IPR006750">
    <property type="entry name" value="YdcZ"/>
</dbReference>
<feature type="transmembrane region" description="Helical" evidence="1">
    <location>
        <begin position="159"/>
        <end position="181"/>
    </location>
</feature>
<keyword evidence="1" id="KW-0472">Membrane</keyword>
<feature type="transmembrane region" description="Helical" evidence="1">
    <location>
        <begin position="287"/>
        <end position="305"/>
    </location>
</feature>